<evidence type="ECO:0000256" key="1">
    <source>
        <dbReference type="SAM" id="Coils"/>
    </source>
</evidence>
<dbReference type="Proteomes" id="UP000011863">
    <property type="component" value="Chromosome"/>
</dbReference>
<dbReference type="EMBL" id="AP012057">
    <property type="protein sequence ID" value="BAN02568.1"/>
    <property type="molecule type" value="Genomic_DNA"/>
</dbReference>
<dbReference type="PANTHER" id="PTHR21666:SF268">
    <property type="entry name" value="PEPTIDASE M23 DOMAIN-CONTAINING PROTEIN"/>
    <property type="match status" value="1"/>
</dbReference>
<protein>
    <submittedName>
        <fullName evidence="4">Putative metalloendopeptidase</fullName>
        <ecNumber evidence="4">3.4.24.-</ecNumber>
    </submittedName>
</protein>
<sequence length="442" mass="46065">MVLLLAVACGIGVAPGLGLAQSETPAEQAAREIQEARDRANAAAEAFFAAESTLDLLEEELIGLEREEEVLQEEVTALRREVESVALSRFVASGTSGIPLLTEVSAPQDQIQAEVFVDVLTNTGADVIDQFDAAEKALVGLQDQVVERRADVEAQREEHARLRDAANDEVVRLREIEEERLEDEAVQKALAAQLAKERARIVEEARLEAEAAARAQPNPGLVVPPTTVPPTTTVPADGDDAAASGPAGDDTDGTTTDDAPVDTTPETTSPPVSTLPENSGASGGESGGRTGVGGAGSSPTPVIVGSGDGGMYIDAIVCPILGSAFADTWGAPRSGGRRHVGVDMIAPRGVPIYAVVSGYVTFKANRLGGNAASLVGDNGNRYYYGHMDSYNGVSRRVTQGEIIAYNGDTGNAKYSTPHLHFELRPGGGVNVNPYPSVLAAGC</sequence>
<dbReference type="InterPro" id="IPR016047">
    <property type="entry name" value="M23ase_b-sheet_dom"/>
</dbReference>
<evidence type="ECO:0000259" key="3">
    <source>
        <dbReference type="Pfam" id="PF01551"/>
    </source>
</evidence>
<organism evidence="4 5">
    <name type="scientific">Ilumatobacter coccineus (strain NBRC 103263 / KCTC 29153 / YM16-304)</name>
    <dbReference type="NCBI Taxonomy" id="1313172"/>
    <lineage>
        <taxon>Bacteria</taxon>
        <taxon>Bacillati</taxon>
        <taxon>Actinomycetota</taxon>
        <taxon>Acidimicrobiia</taxon>
        <taxon>Acidimicrobiales</taxon>
        <taxon>Ilumatobacteraceae</taxon>
        <taxon>Ilumatobacter</taxon>
    </lineage>
</organism>
<evidence type="ECO:0000313" key="5">
    <source>
        <dbReference type="Proteomes" id="UP000011863"/>
    </source>
</evidence>
<dbReference type="InterPro" id="IPR011055">
    <property type="entry name" value="Dup_hybrid_motif"/>
</dbReference>
<reference evidence="4 5" key="1">
    <citation type="journal article" date="2013" name="Int. J. Syst. Evol. Microbiol.">
        <title>Ilumatobacter nonamiense sp. nov. and Ilumatobacter coccineum sp. nov., isolated from seashore sand.</title>
        <authorList>
            <person name="Matsumoto A."/>
            <person name="Kasai H."/>
            <person name="Matsuo Y."/>
            <person name="Shizuri Y."/>
            <person name="Ichikawa N."/>
            <person name="Fujita N."/>
            <person name="Omura S."/>
            <person name="Takahashi Y."/>
        </authorList>
    </citation>
    <scope>NUCLEOTIDE SEQUENCE [LARGE SCALE GENOMIC DNA]</scope>
    <source>
        <strain evidence="5">NBRC 103263 / KCTC 29153 / YM16-304</strain>
    </source>
</reference>
<dbReference type="EC" id="3.4.24.-" evidence="4"/>
<dbReference type="GO" id="GO:0004222">
    <property type="term" value="F:metalloendopeptidase activity"/>
    <property type="evidence" value="ECO:0007669"/>
    <property type="project" value="TreeGrafter"/>
</dbReference>
<dbReference type="SUPFAM" id="SSF51261">
    <property type="entry name" value="Duplicated hybrid motif"/>
    <property type="match status" value="1"/>
</dbReference>
<feature type="compositionally biased region" description="Low complexity" evidence="2">
    <location>
        <begin position="223"/>
        <end position="280"/>
    </location>
</feature>
<dbReference type="KEGG" id="aym:YM304_22540"/>
<feature type="compositionally biased region" description="Gly residues" evidence="2">
    <location>
        <begin position="281"/>
        <end position="296"/>
    </location>
</feature>
<dbReference type="Pfam" id="PF01551">
    <property type="entry name" value="Peptidase_M23"/>
    <property type="match status" value="1"/>
</dbReference>
<evidence type="ECO:0000313" key="4">
    <source>
        <dbReference type="EMBL" id="BAN02568.1"/>
    </source>
</evidence>
<proteinExistence type="predicted"/>
<feature type="coiled-coil region" evidence="1">
    <location>
        <begin position="149"/>
        <end position="179"/>
    </location>
</feature>
<dbReference type="AlphaFoldDB" id="A0A6C7ED63"/>
<dbReference type="PANTHER" id="PTHR21666">
    <property type="entry name" value="PEPTIDASE-RELATED"/>
    <property type="match status" value="1"/>
</dbReference>
<keyword evidence="5" id="KW-1185">Reference proteome</keyword>
<feature type="coiled-coil region" evidence="1">
    <location>
        <begin position="26"/>
        <end position="81"/>
    </location>
</feature>
<gene>
    <name evidence="4" type="ORF">YM304_22540</name>
</gene>
<keyword evidence="1" id="KW-0175">Coiled coil</keyword>
<keyword evidence="4" id="KW-0378">Hydrolase</keyword>
<feature type="region of interest" description="Disordered" evidence="2">
    <location>
        <begin position="212"/>
        <end position="301"/>
    </location>
</feature>
<accession>A0A6C7ED63</accession>
<name>A0A6C7ED63_ILUCY</name>
<dbReference type="CDD" id="cd12797">
    <property type="entry name" value="M23_peptidase"/>
    <property type="match status" value="1"/>
</dbReference>
<evidence type="ECO:0000256" key="2">
    <source>
        <dbReference type="SAM" id="MobiDB-lite"/>
    </source>
</evidence>
<feature type="domain" description="M23ase beta-sheet core" evidence="3">
    <location>
        <begin position="338"/>
        <end position="433"/>
    </location>
</feature>
<dbReference type="Gene3D" id="2.70.70.10">
    <property type="entry name" value="Glucose Permease (Domain IIA)"/>
    <property type="match status" value="1"/>
</dbReference>
<dbReference type="InterPro" id="IPR050570">
    <property type="entry name" value="Cell_wall_metabolism_enzyme"/>
</dbReference>